<dbReference type="AlphaFoldDB" id="A0A2A4T6S4"/>
<name>A0A2A4T6S4_9DELT</name>
<comment type="caution">
    <text evidence="8">The sequence shown here is derived from an EMBL/GenBank/DDBJ whole genome shotgun (WGS) entry which is preliminary data.</text>
</comment>
<dbReference type="InterPro" id="IPR003423">
    <property type="entry name" value="OMP_efflux"/>
</dbReference>
<evidence type="ECO:0000256" key="5">
    <source>
        <dbReference type="ARBA" id="ARBA00022692"/>
    </source>
</evidence>
<proteinExistence type="inferred from homology"/>
<sequence>MYRKAVVKKIISLIFILLWVPLLALAAPKKIQIAVLADGPNWENELILKALKNELSILTGAEFEIKFPANLNMSGDYNLKQIKASAKQLANHSQADLIIALGHQSALTLAKLEPLKKPVLAIGILFPGEFGVLAAGNLRPLNPNWTTTYDPSIGSSITFTAKKLLNLKKVAVICTTFLCGSASEEAVIRTEGIGKLTIKSPGAQVRALPNRTSPVLKDVSDGLTLPILELTEQWVRVPQGWIQKKMVNLQLQQGVTKVRIAKNIPEIISSQAAHGDLEVEFFHLSPEKQDYSRQLEKLEADLAFVLDLASLSEQQETKVYDLLKQNKVPSLTFDGSHGIRMGAMLSLNEQDYQSMGRGFALKIISILSGIKPNELSIVDEWKINLTFNIDTARAIDFDIPVELLYEAEWYTAGNQELYTLEEAVTRALKYNYSYQATQFALTGAEQQTRVVESGYRPQIASSLSYSQTNKTRADVASSPRQETKVEVTLSQNLWDPELDVKVNQAELGVSVAENQQILEQVNLEEAVTLAYLNVLQSFEVIRARKQHLQSFRKLREIAQLRYNLQETSKSDVLRVSIDYKNALIQMTTAIEVLNQAKVNFNSLLQFPKAREAFLDPGLFTEKAFQENKNILEQYKTVKQIEALQIFLTQKTWENAPELTLSEQQLEQLLLEQQRIESQFSPKFQAGASVFRQLNSTHRDFTAAQEEAYDDIYQAGWGMKLTLSVPLYSGGSRYRQLDKIKSQIREQTAYKEQLKSDLARKSRLVQFKHFSNQGRLQTFLQMIDDAHENLSLGEESYIQGTIPIMDLLDLQGSVILTEINAINSRYQYHESLVQLLRTIGKLHFLIEGDDSPESLEFRQELREQVMLHDEE</sequence>
<keyword evidence="3" id="KW-0813">Transport</keyword>
<evidence type="ECO:0000256" key="4">
    <source>
        <dbReference type="ARBA" id="ARBA00022452"/>
    </source>
</evidence>
<evidence type="ECO:0000313" key="9">
    <source>
        <dbReference type="Proteomes" id="UP000218113"/>
    </source>
</evidence>
<dbReference type="Proteomes" id="UP000218113">
    <property type="component" value="Unassembled WGS sequence"/>
</dbReference>
<accession>A0A2A4T6S4</accession>
<dbReference type="EMBL" id="NVSR01000017">
    <property type="protein sequence ID" value="PCI29238.1"/>
    <property type="molecule type" value="Genomic_DNA"/>
</dbReference>
<evidence type="ECO:0000256" key="7">
    <source>
        <dbReference type="ARBA" id="ARBA00023237"/>
    </source>
</evidence>
<dbReference type="GO" id="GO:1990281">
    <property type="term" value="C:efflux pump complex"/>
    <property type="evidence" value="ECO:0007669"/>
    <property type="project" value="TreeGrafter"/>
</dbReference>
<protein>
    <recommendedName>
        <fullName evidence="10">TolC family protein</fullName>
    </recommendedName>
</protein>
<comment type="similarity">
    <text evidence="2">Belongs to the outer membrane factor (OMF) (TC 1.B.17) family.</text>
</comment>
<organism evidence="8 9">
    <name type="scientific">SAR324 cluster bacterium</name>
    <dbReference type="NCBI Taxonomy" id="2024889"/>
    <lineage>
        <taxon>Bacteria</taxon>
        <taxon>Deltaproteobacteria</taxon>
        <taxon>SAR324 cluster</taxon>
    </lineage>
</organism>
<gene>
    <name evidence="8" type="ORF">COB67_04445</name>
</gene>
<dbReference type="GO" id="GO:0009279">
    <property type="term" value="C:cell outer membrane"/>
    <property type="evidence" value="ECO:0007669"/>
    <property type="project" value="UniProtKB-SubCell"/>
</dbReference>
<dbReference type="Gene3D" id="1.20.1600.10">
    <property type="entry name" value="Outer membrane efflux proteins (OEP)"/>
    <property type="match status" value="1"/>
</dbReference>
<dbReference type="InterPro" id="IPR051906">
    <property type="entry name" value="TolC-like"/>
</dbReference>
<keyword evidence="5" id="KW-0812">Transmembrane</keyword>
<dbReference type="Pfam" id="PF02321">
    <property type="entry name" value="OEP"/>
    <property type="match status" value="1"/>
</dbReference>
<dbReference type="GO" id="GO:0015562">
    <property type="term" value="F:efflux transmembrane transporter activity"/>
    <property type="evidence" value="ECO:0007669"/>
    <property type="project" value="InterPro"/>
</dbReference>
<dbReference type="Gene3D" id="3.40.50.2300">
    <property type="match status" value="2"/>
</dbReference>
<evidence type="ECO:0000256" key="3">
    <source>
        <dbReference type="ARBA" id="ARBA00022448"/>
    </source>
</evidence>
<evidence type="ECO:0008006" key="10">
    <source>
        <dbReference type="Google" id="ProtNLM"/>
    </source>
</evidence>
<reference evidence="9" key="1">
    <citation type="submission" date="2017-08" db="EMBL/GenBank/DDBJ databases">
        <title>A dynamic microbial community with high functional redundancy inhabits the cold, oxic subseafloor aquifer.</title>
        <authorList>
            <person name="Tully B.J."/>
            <person name="Wheat C.G."/>
            <person name="Glazer B.T."/>
            <person name="Huber J.A."/>
        </authorList>
    </citation>
    <scope>NUCLEOTIDE SEQUENCE [LARGE SCALE GENOMIC DNA]</scope>
</reference>
<keyword evidence="4" id="KW-1134">Transmembrane beta strand</keyword>
<evidence type="ECO:0000256" key="2">
    <source>
        <dbReference type="ARBA" id="ARBA00007613"/>
    </source>
</evidence>
<evidence type="ECO:0000256" key="6">
    <source>
        <dbReference type="ARBA" id="ARBA00023136"/>
    </source>
</evidence>
<keyword evidence="6" id="KW-0472">Membrane</keyword>
<comment type="subcellular location">
    <subcellularLocation>
        <location evidence="1">Cell outer membrane</location>
    </subcellularLocation>
</comment>
<dbReference type="GO" id="GO:0015288">
    <property type="term" value="F:porin activity"/>
    <property type="evidence" value="ECO:0007669"/>
    <property type="project" value="TreeGrafter"/>
</dbReference>
<dbReference type="SUPFAM" id="SSF56954">
    <property type="entry name" value="Outer membrane efflux proteins (OEP)"/>
    <property type="match status" value="1"/>
</dbReference>
<dbReference type="PANTHER" id="PTHR30026:SF20">
    <property type="entry name" value="OUTER MEMBRANE PROTEIN TOLC"/>
    <property type="match status" value="1"/>
</dbReference>
<keyword evidence="7" id="KW-0998">Cell outer membrane</keyword>
<evidence type="ECO:0000313" key="8">
    <source>
        <dbReference type="EMBL" id="PCI29238.1"/>
    </source>
</evidence>
<evidence type="ECO:0000256" key="1">
    <source>
        <dbReference type="ARBA" id="ARBA00004442"/>
    </source>
</evidence>
<dbReference type="PANTHER" id="PTHR30026">
    <property type="entry name" value="OUTER MEMBRANE PROTEIN TOLC"/>
    <property type="match status" value="1"/>
</dbReference>